<feature type="transmembrane region" description="Helical" evidence="1">
    <location>
        <begin position="55"/>
        <end position="80"/>
    </location>
</feature>
<dbReference type="OrthoDB" id="361743at2"/>
<gene>
    <name evidence="3" type="ORF">FUT82_11375</name>
    <name evidence="2" type="ORF">TPHV1_210073</name>
</gene>
<dbReference type="AlphaFoldDB" id="A0A0B7GXY7"/>
<feature type="transmembrane region" description="Helical" evidence="1">
    <location>
        <begin position="12"/>
        <end position="34"/>
    </location>
</feature>
<evidence type="ECO:0000313" key="4">
    <source>
        <dbReference type="Proteomes" id="UP000042527"/>
    </source>
</evidence>
<dbReference type="RefSeq" id="WP_002701539.1">
    <property type="nucleotide sequence ID" value="NZ_CDNC01000014.1"/>
</dbReference>
<evidence type="ECO:0000256" key="1">
    <source>
        <dbReference type="SAM" id="Phobius"/>
    </source>
</evidence>
<reference evidence="3 5" key="3">
    <citation type="submission" date="2019-08" db="EMBL/GenBank/DDBJ databases">
        <authorList>
            <person name="Kuhnert P."/>
        </authorList>
    </citation>
    <scope>NUCLEOTIDE SEQUENCE [LARGE SCALE GENOMIC DNA]</scope>
    <source>
        <strain evidence="3 5">B36.5</strain>
    </source>
</reference>
<keyword evidence="1" id="KW-0472">Membrane</keyword>
<sequence>MTHEAVPAAQIIIAIIPIVGIVTGGSVIFFYLLWRHKQIICQIENNIYIRPSFNLVAFCLLAGIMLTITGFVLTILFAIINGISYVLLGGLIPLAIGISFLSFFYYTTHIDAEILWKGDERA</sequence>
<reference evidence="2" key="1">
    <citation type="submission" date="2015-01" db="EMBL/GenBank/DDBJ databases">
        <authorList>
            <person name="Xiang T."/>
            <person name="Song Y."/>
            <person name="Huang L."/>
            <person name="Wang B."/>
            <person name="Wu P."/>
        </authorList>
    </citation>
    <scope>NUCLEOTIDE SEQUENCE [LARGE SCALE GENOMIC DNA]</scope>
    <source>
        <strain evidence="2">V1</strain>
    </source>
</reference>
<reference evidence="4" key="2">
    <citation type="submission" date="2015-01" db="EMBL/GenBank/DDBJ databases">
        <authorList>
            <person name="Manzoor Shahid"/>
            <person name="Zubair Saima"/>
        </authorList>
    </citation>
    <scope>NUCLEOTIDE SEQUENCE [LARGE SCALE GENOMIC DNA]</scope>
    <source>
        <strain evidence="4">V1</strain>
    </source>
</reference>
<dbReference type="Proteomes" id="UP000042527">
    <property type="component" value="Unassembled WGS sequence"/>
</dbReference>
<proteinExistence type="predicted"/>
<feature type="transmembrane region" description="Helical" evidence="1">
    <location>
        <begin position="86"/>
        <end position="107"/>
    </location>
</feature>
<dbReference type="EMBL" id="CP042817">
    <property type="protein sequence ID" value="QEJ98537.1"/>
    <property type="molecule type" value="Genomic_DNA"/>
</dbReference>
<keyword evidence="1" id="KW-0812">Transmembrane</keyword>
<dbReference type="Proteomes" id="UP000323594">
    <property type="component" value="Chromosome"/>
</dbReference>
<accession>A0A0B7GXY7</accession>
<name>A0A0B7GXY7_TREPH</name>
<dbReference type="GeneID" id="57753780"/>
<dbReference type="EMBL" id="CDNC01000014">
    <property type="protein sequence ID" value="CEM61840.1"/>
    <property type="molecule type" value="Genomic_DNA"/>
</dbReference>
<protein>
    <submittedName>
        <fullName evidence="2">Uncharacterized protein</fullName>
    </submittedName>
</protein>
<keyword evidence="1" id="KW-1133">Transmembrane helix</keyword>
<keyword evidence="4" id="KW-1185">Reference proteome</keyword>
<evidence type="ECO:0000313" key="3">
    <source>
        <dbReference type="EMBL" id="QEJ98537.1"/>
    </source>
</evidence>
<evidence type="ECO:0000313" key="2">
    <source>
        <dbReference type="EMBL" id="CEM61840.1"/>
    </source>
</evidence>
<organism evidence="2 4">
    <name type="scientific">Treponema phagedenis</name>
    <dbReference type="NCBI Taxonomy" id="162"/>
    <lineage>
        <taxon>Bacteria</taxon>
        <taxon>Pseudomonadati</taxon>
        <taxon>Spirochaetota</taxon>
        <taxon>Spirochaetia</taxon>
        <taxon>Spirochaetales</taxon>
        <taxon>Treponemataceae</taxon>
        <taxon>Treponema</taxon>
    </lineage>
</organism>
<evidence type="ECO:0000313" key="5">
    <source>
        <dbReference type="Proteomes" id="UP000323594"/>
    </source>
</evidence>